<dbReference type="InterPro" id="IPR034345">
    <property type="entry name" value="Gtt2-like_N"/>
</dbReference>
<feature type="domain" description="GST N-terminal" evidence="2">
    <location>
        <begin position="1"/>
        <end position="82"/>
    </location>
</feature>
<dbReference type="SUPFAM" id="SSF52833">
    <property type="entry name" value="Thioredoxin-like"/>
    <property type="match status" value="1"/>
</dbReference>
<dbReference type="SUPFAM" id="SSF47616">
    <property type="entry name" value="GST C-terminal domain-like"/>
    <property type="match status" value="1"/>
</dbReference>
<sequence length="225" mass="25119">MKLYDSSIAPNPFTVRFFIAERGFLSIDVGAVDLLNLANRHEPYLSINPRGELPALLLDDGTALTEITAICEYLDEIAINGQSLIGDTAEQRAATRMWTRRVDLEIAQRFIDWWRGSEDAETYYRGNRVTQSGGREANRLMANQGFNRLDQDLAGRSFLFGDRPGMADILLFAFMFTMIGAIPWLNPPGRTNVADWFKRMSERPSVAAACEPVRAIRADAGGPEA</sequence>
<dbReference type="PANTHER" id="PTHR43968:SF6">
    <property type="entry name" value="GLUTATHIONE S-TRANSFERASE OMEGA"/>
    <property type="match status" value="1"/>
</dbReference>
<accession>A0ABU0HBC8</accession>
<evidence type="ECO:0000259" key="3">
    <source>
        <dbReference type="PROSITE" id="PS50405"/>
    </source>
</evidence>
<dbReference type="Pfam" id="PF13409">
    <property type="entry name" value="GST_N_2"/>
    <property type="match status" value="1"/>
</dbReference>
<comment type="caution">
    <text evidence="4">The sequence shown here is derived from an EMBL/GenBank/DDBJ whole genome shotgun (WGS) entry which is preliminary data.</text>
</comment>
<feature type="domain" description="GST C-terminal" evidence="3">
    <location>
        <begin position="88"/>
        <end position="222"/>
    </location>
</feature>
<protein>
    <submittedName>
        <fullName evidence="4">Glutathione S-transferase</fullName>
    </submittedName>
</protein>
<evidence type="ECO:0000256" key="1">
    <source>
        <dbReference type="SAM" id="Phobius"/>
    </source>
</evidence>
<evidence type="ECO:0000313" key="4">
    <source>
        <dbReference type="EMBL" id="MDQ0439287.1"/>
    </source>
</evidence>
<dbReference type="PROSITE" id="PS50405">
    <property type="entry name" value="GST_CTER"/>
    <property type="match status" value="1"/>
</dbReference>
<feature type="transmembrane region" description="Helical" evidence="1">
    <location>
        <begin position="166"/>
        <end position="185"/>
    </location>
</feature>
<proteinExistence type="predicted"/>
<dbReference type="EMBL" id="JAUSVO010000005">
    <property type="protein sequence ID" value="MDQ0439287.1"/>
    <property type="molecule type" value="Genomic_DNA"/>
</dbReference>
<dbReference type="PANTHER" id="PTHR43968">
    <property type="match status" value="1"/>
</dbReference>
<dbReference type="PROSITE" id="PS50404">
    <property type="entry name" value="GST_NTER"/>
    <property type="match status" value="1"/>
</dbReference>
<keyword evidence="1" id="KW-1133">Transmembrane helix</keyword>
<reference evidence="4 5" key="1">
    <citation type="submission" date="2023-07" db="EMBL/GenBank/DDBJ databases">
        <title>Genomic Encyclopedia of Type Strains, Phase IV (KMG-IV): sequencing the most valuable type-strain genomes for metagenomic binning, comparative biology and taxonomic classification.</title>
        <authorList>
            <person name="Goeker M."/>
        </authorList>
    </citation>
    <scope>NUCLEOTIDE SEQUENCE [LARGE SCALE GENOMIC DNA]</scope>
    <source>
        <strain evidence="4 5">B6-8</strain>
    </source>
</reference>
<dbReference type="InterPro" id="IPR010987">
    <property type="entry name" value="Glutathione-S-Trfase_C-like"/>
</dbReference>
<dbReference type="Gene3D" id="3.40.30.10">
    <property type="entry name" value="Glutaredoxin"/>
    <property type="match status" value="1"/>
</dbReference>
<dbReference type="Proteomes" id="UP001241603">
    <property type="component" value="Unassembled WGS sequence"/>
</dbReference>
<dbReference type="Gene3D" id="1.20.1050.10">
    <property type="match status" value="1"/>
</dbReference>
<evidence type="ECO:0000259" key="2">
    <source>
        <dbReference type="PROSITE" id="PS50404"/>
    </source>
</evidence>
<dbReference type="Pfam" id="PF13410">
    <property type="entry name" value="GST_C_2"/>
    <property type="match status" value="1"/>
</dbReference>
<evidence type="ECO:0000313" key="5">
    <source>
        <dbReference type="Proteomes" id="UP001241603"/>
    </source>
</evidence>
<keyword evidence="1" id="KW-0812">Transmembrane</keyword>
<dbReference type="InterPro" id="IPR040079">
    <property type="entry name" value="Glutathione_S-Trfase"/>
</dbReference>
<name>A0ABU0HBC8_9HYPH</name>
<dbReference type="RefSeq" id="WP_266350177.1">
    <property type="nucleotide sequence ID" value="NZ_JAPKNG010000005.1"/>
</dbReference>
<dbReference type="SFLD" id="SFLDS00019">
    <property type="entry name" value="Glutathione_Transferase_(cytos"/>
    <property type="match status" value="1"/>
</dbReference>
<gene>
    <name evidence="4" type="ORF">QO014_003688</name>
</gene>
<dbReference type="InterPro" id="IPR004045">
    <property type="entry name" value="Glutathione_S-Trfase_N"/>
</dbReference>
<dbReference type="CDD" id="cd03051">
    <property type="entry name" value="GST_N_GTT2_like"/>
    <property type="match status" value="1"/>
</dbReference>
<dbReference type="SFLD" id="SFLDG00358">
    <property type="entry name" value="Main_(cytGST)"/>
    <property type="match status" value="1"/>
</dbReference>
<organism evidence="4 5">
    <name type="scientific">Kaistia dalseonensis</name>
    <dbReference type="NCBI Taxonomy" id="410840"/>
    <lineage>
        <taxon>Bacteria</taxon>
        <taxon>Pseudomonadati</taxon>
        <taxon>Pseudomonadota</taxon>
        <taxon>Alphaproteobacteria</taxon>
        <taxon>Hyphomicrobiales</taxon>
        <taxon>Kaistiaceae</taxon>
        <taxon>Kaistia</taxon>
    </lineage>
</organism>
<dbReference type="InterPro" id="IPR036249">
    <property type="entry name" value="Thioredoxin-like_sf"/>
</dbReference>
<dbReference type="InterPro" id="IPR036282">
    <property type="entry name" value="Glutathione-S-Trfase_C_sf"/>
</dbReference>
<keyword evidence="5" id="KW-1185">Reference proteome</keyword>
<keyword evidence="1" id="KW-0472">Membrane</keyword>
<dbReference type="InterPro" id="IPR050983">
    <property type="entry name" value="GST_Omega/HSP26"/>
</dbReference>